<dbReference type="EMBL" id="BONW01000002">
    <property type="protein sequence ID" value="GIG85730.1"/>
    <property type="molecule type" value="Genomic_DNA"/>
</dbReference>
<accession>A0ABQ4DTG8</accession>
<comment type="caution">
    <text evidence="2">The sequence shown here is derived from an EMBL/GenBank/DDBJ whole genome shotgun (WGS) entry which is preliminary data.</text>
</comment>
<sequence length="154" mass="16631">MIPEEDRGPAWLRDYGGAIEADIQRMEEFAQQLLAEVQKNYVPHMEEVQSDILPNLPEPHESFAELVSFFKAHRTVQQDTSTRVWDVGDGTGGLATAAETVSRNYGQADAFSRARVSDVESALDETGAAAPPPPGSQNTTTQQDGTANTGSPNA</sequence>
<evidence type="ECO:0000256" key="1">
    <source>
        <dbReference type="SAM" id="MobiDB-lite"/>
    </source>
</evidence>
<feature type="region of interest" description="Disordered" evidence="1">
    <location>
        <begin position="114"/>
        <end position="154"/>
    </location>
</feature>
<dbReference type="Proteomes" id="UP000646749">
    <property type="component" value="Unassembled WGS sequence"/>
</dbReference>
<feature type="compositionally biased region" description="Polar residues" evidence="1">
    <location>
        <begin position="136"/>
        <end position="154"/>
    </location>
</feature>
<evidence type="ECO:0000313" key="3">
    <source>
        <dbReference type="Proteomes" id="UP000646749"/>
    </source>
</evidence>
<dbReference type="RefSeq" id="WP_203864413.1">
    <property type="nucleotide sequence ID" value="NZ_BONW01000002.1"/>
</dbReference>
<gene>
    <name evidence="2" type="ORF">Pen02_06660</name>
</gene>
<keyword evidence="3" id="KW-1185">Reference proteome</keyword>
<evidence type="ECO:0000313" key="2">
    <source>
        <dbReference type="EMBL" id="GIG85730.1"/>
    </source>
</evidence>
<proteinExistence type="predicted"/>
<protein>
    <submittedName>
        <fullName evidence="2">Uncharacterized protein</fullName>
    </submittedName>
</protein>
<name>A0ABQ4DTG8_9ACTN</name>
<reference evidence="2 3" key="1">
    <citation type="submission" date="2021-01" db="EMBL/GenBank/DDBJ databases">
        <title>Whole genome shotgun sequence of Plantactinospora endophytica NBRC 110450.</title>
        <authorList>
            <person name="Komaki H."/>
            <person name="Tamura T."/>
        </authorList>
    </citation>
    <scope>NUCLEOTIDE SEQUENCE [LARGE SCALE GENOMIC DNA]</scope>
    <source>
        <strain evidence="2 3">NBRC 110450</strain>
    </source>
</reference>
<organism evidence="2 3">
    <name type="scientific">Plantactinospora endophytica</name>
    <dbReference type="NCBI Taxonomy" id="673535"/>
    <lineage>
        <taxon>Bacteria</taxon>
        <taxon>Bacillati</taxon>
        <taxon>Actinomycetota</taxon>
        <taxon>Actinomycetes</taxon>
        <taxon>Micromonosporales</taxon>
        <taxon>Micromonosporaceae</taxon>
        <taxon>Plantactinospora</taxon>
    </lineage>
</organism>